<keyword evidence="1" id="KW-1133">Transmembrane helix</keyword>
<evidence type="ECO:0000313" key="3">
    <source>
        <dbReference type="Proteomes" id="UP000554837"/>
    </source>
</evidence>
<reference evidence="2 3" key="1">
    <citation type="submission" date="2020-08" db="EMBL/GenBank/DDBJ databases">
        <title>Genomic Encyclopedia of Type Strains, Phase IV (KMG-IV): sequencing the most valuable type-strain genomes for metagenomic binning, comparative biology and taxonomic classification.</title>
        <authorList>
            <person name="Goeker M."/>
        </authorList>
    </citation>
    <scope>NUCLEOTIDE SEQUENCE [LARGE SCALE GENOMIC DNA]</scope>
    <source>
        <strain evidence="2 3">DSM 23958</strain>
    </source>
</reference>
<dbReference type="EMBL" id="JACHHO010000002">
    <property type="protein sequence ID" value="MBB5204402.1"/>
    <property type="molecule type" value="Genomic_DNA"/>
</dbReference>
<keyword evidence="3" id="KW-1185">Reference proteome</keyword>
<keyword evidence="1" id="KW-0472">Membrane</keyword>
<dbReference type="AlphaFoldDB" id="A0A840S4C0"/>
<protein>
    <submittedName>
        <fullName evidence="2">Uncharacterized protein</fullName>
    </submittedName>
</protein>
<evidence type="ECO:0000313" key="2">
    <source>
        <dbReference type="EMBL" id="MBB5204402.1"/>
    </source>
</evidence>
<organism evidence="2 3">
    <name type="scientific">Inhella inkyongensis</name>
    <dbReference type="NCBI Taxonomy" id="392593"/>
    <lineage>
        <taxon>Bacteria</taxon>
        <taxon>Pseudomonadati</taxon>
        <taxon>Pseudomonadota</taxon>
        <taxon>Betaproteobacteria</taxon>
        <taxon>Burkholderiales</taxon>
        <taxon>Sphaerotilaceae</taxon>
        <taxon>Inhella</taxon>
    </lineage>
</organism>
<evidence type="ECO:0000256" key="1">
    <source>
        <dbReference type="SAM" id="Phobius"/>
    </source>
</evidence>
<feature type="transmembrane region" description="Helical" evidence="1">
    <location>
        <begin position="25"/>
        <end position="46"/>
    </location>
</feature>
<sequence>MFRLLFVLLGLSLLGFKGSATLGWALLGLTAVVWAGWVAQLLWAIATHAPPARR</sequence>
<proteinExistence type="predicted"/>
<gene>
    <name evidence="2" type="ORF">HNQ51_001716</name>
</gene>
<dbReference type="RefSeq" id="WP_175423557.1">
    <property type="nucleotide sequence ID" value="NZ_CP040709.1"/>
</dbReference>
<keyword evidence="1" id="KW-0812">Transmembrane</keyword>
<accession>A0A840S4C0</accession>
<name>A0A840S4C0_9BURK</name>
<dbReference type="Proteomes" id="UP000554837">
    <property type="component" value="Unassembled WGS sequence"/>
</dbReference>
<comment type="caution">
    <text evidence="2">The sequence shown here is derived from an EMBL/GenBank/DDBJ whole genome shotgun (WGS) entry which is preliminary data.</text>
</comment>